<dbReference type="EMBL" id="JFZA02000062">
    <property type="protein sequence ID" value="KFG88281.1"/>
    <property type="molecule type" value="Genomic_DNA"/>
</dbReference>
<dbReference type="PANTHER" id="PTHR47870">
    <property type="entry name" value="CYTOCHROME C-TYPE BIOGENESIS PROTEIN CCMH"/>
    <property type="match status" value="1"/>
</dbReference>
<keyword evidence="6" id="KW-0812">Transmembrane</keyword>
<dbReference type="Proteomes" id="UP000024284">
    <property type="component" value="Unassembled WGS sequence"/>
</dbReference>
<keyword evidence="3 4" id="KW-0802">TPR repeat</keyword>
<dbReference type="Gene3D" id="1.25.40.10">
    <property type="entry name" value="Tetratricopeptide repeat domain"/>
    <property type="match status" value="2"/>
</dbReference>
<sequence>MVTVLGDDVAAKLSVGRVALVGAAALALVSVGYNVWRDRPEKKEASAPFAPAAQQPSDPEAVIRGLQDRVGANPDDAEGWQMLGWAYFENGRHADAVRAYRRAVKLAPDNATFWSSLGEAVVMASERDPMPREAAEAFDRAVKIDPKEPRARYFQAVRKDLAQDHEGAIRDWLALLADTPPGAPWEADLRRTIEQVGKINGIDVKDRLAAVKPAAPHPSMGSPLGGSVATAAIPGPSREQMQAAAQLPKGQQDAMIEGMVSGLEAKLKANPANVDGWIMLMRSRMTLGETAKAQAALEAARKANPGQSARLRDEARVLGVPGA</sequence>
<feature type="repeat" description="TPR" evidence="4">
    <location>
        <begin position="77"/>
        <end position="110"/>
    </location>
</feature>
<dbReference type="InterPro" id="IPR056413">
    <property type="entry name" value="TPR_CcmH_CycH"/>
</dbReference>
<dbReference type="InterPro" id="IPR051263">
    <property type="entry name" value="C-type_cytochrome_biogenesis"/>
</dbReference>
<feature type="region of interest" description="Disordered" evidence="5">
    <location>
        <begin position="301"/>
        <end position="323"/>
    </location>
</feature>
<dbReference type="AlphaFoldDB" id="A0A086P4G3"/>
<keyword evidence="6" id="KW-0472">Membrane</keyword>
<keyword evidence="6" id="KW-1133">Transmembrane helix</keyword>
<dbReference type="SMART" id="SM00028">
    <property type="entry name" value="TPR"/>
    <property type="match status" value="3"/>
</dbReference>
<proteinExistence type="predicted"/>
<dbReference type="OrthoDB" id="9815847at2"/>
<accession>A0A086P4G3</accession>
<dbReference type="PATRIC" id="fig|1219045.3.peg.3921"/>
<reference evidence="8" key="1">
    <citation type="submission" date="2014-08" db="EMBL/GenBank/DDBJ databases">
        <title>Draft genome sequences of Sphingobium herbicidovorans.</title>
        <authorList>
            <person name="Gan H.M."/>
            <person name="Gan H.Y."/>
            <person name="Savka M.A."/>
        </authorList>
    </citation>
    <scope>NUCLEOTIDE SEQUENCE [LARGE SCALE GENOMIC DNA]</scope>
    <source>
        <strain evidence="8">NBRC 16415</strain>
    </source>
</reference>
<dbReference type="STRING" id="76947.GCA_002080435_03787"/>
<keyword evidence="2" id="KW-0201">Cytochrome c-type biogenesis</keyword>
<keyword evidence="9" id="KW-1185">Reference proteome</keyword>
<dbReference type="InterPro" id="IPR019734">
    <property type="entry name" value="TPR_rpt"/>
</dbReference>
<name>A0A086P4G3_SPHHM</name>
<feature type="transmembrane region" description="Helical" evidence="6">
    <location>
        <begin position="15"/>
        <end position="36"/>
    </location>
</feature>
<dbReference type="SUPFAM" id="SSF48452">
    <property type="entry name" value="TPR-like"/>
    <property type="match status" value="1"/>
</dbReference>
<evidence type="ECO:0000259" key="7">
    <source>
        <dbReference type="Pfam" id="PF23914"/>
    </source>
</evidence>
<evidence type="ECO:0000256" key="2">
    <source>
        <dbReference type="ARBA" id="ARBA00022748"/>
    </source>
</evidence>
<dbReference type="eggNOG" id="COG4235">
    <property type="taxonomic scope" value="Bacteria"/>
</dbReference>
<dbReference type="RefSeq" id="WP_051908609.1">
    <property type="nucleotide sequence ID" value="NZ_BCZD01000016.1"/>
</dbReference>
<dbReference type="GO" id="GO:0017004">
    <property type="term" value="P:cytochrome complex assembly"/>
    <property type="evidence" value="ECO:0007669"/>
    <property type="project" value="UniProtKB-KW"/>
</dbReference>
<protein>
    <submittedName>
        <fullName evidence="8">Tetratricopeptide TPR_2 repeat-containing protein</fullName>
    </submittedName>
</protein>
<evidence type="ECO:0000256" key="1">
    <source>
        <dbReference type="ARBA" id="ARBA00022737"/>
    </source>
</evidence>
<feature type="domain" description="Cytochrome c-type biogenesis protein H TPR" evidence="7">
    <location>
        <begin position="61"/>
        <end position="181"/>
    </location>
</feature>
<evidence type="ECO:0000256" key="5">
    <source>
        <dbReference type="SAM" id="MobiDB-lite"/>
    </source>
</evidence>
<dbReference type="InterPro" id="IPR011990">
    <property type="entry name" value="TPR-like_helical_dom_sf"/>
</dbReference>
<evidence type="ECO:0000256" key="4">
    <source>
        <dbReference type="PROSITE-ProRule" id="PRU00339"/>
    </source>
</evidence>
<keyword evidence="1" id="KW-0677">Repeat</keyword>
<organism evidence="8 9">
    <name type="scientific">Sphingobium herbicidovorans (strain ATCC 700291 / DSM 11019 / CCUG 56400 / KCTC 2939 / LMG 18315 / NBRC 16415 / MH)</name>
    <name type="common">Sphingomonas herbicidovorans</name>
    <dbReference type="NCBI Taxonomy" id="1219045"/>
    <lineage>
        <taxon>Bacteria</taxon>
        <taxon>Pseudomonadati</taxon>
        <taxon>Pseudomonadota</taxon>
        <taxon>Alphaproteobacteria</taxon>
        <taxon>Sphingomonadales</taxon>
        <taxon>Sphingomonadaceae</taxon>
        <taxon>Sphingobium</taxon>
    </lineage>
</organism>
<evidence type="ECO:0000313" key="8">
    <source>
        <dbReference type="EMBL" id="KFG88281.1"/>
    </source>
</evidence>
<dbReference type="Pfam" id="PF23914">
    <property type="entry name" value="TPR_CcmH_CycH"/>
    <property type="match status" value="1"/>
</dbReference>
<dbReference type="PROSITE" id="PS50293">
    <property type="entry name" value="TPR_REGION"/>
    <property type="match status" value="1"/>
</dbReference>
<evidence type="ECO:0000313" key="9">
    <source>
        <dbReference type="Proteomes" id="UP000024284"/>
    </source>
</evidence>
<dbReference type="PROSITE" id="PS50005">
    <property type="entry name" value="TPR"/>
    <property type="match status" value="1"/>
</dbReference>
<gene>
    <name evidence="8" type="ORF">BV98_003864</name>
</gene>
<comment type="caution">
    <text evidence="8">The sequence shown here is derived from an EMBL/GenBank/DDBJ whole genome shotgun (WGS) entry which is preliminary data.</text>
</comment>
<dbReference type="PANTHER" id="PTHR47870:SF1">
    <property type="entry name" value="CYTOCHROME C-TYPE BIOGENESIS PROTEIN CCMH"/>
    <property type="match status" value="1"/>
</dbReference>
<evidence type="ECO:0000256" key="3">
    <source>
        <dbReference type="ARBA" id="ARBA00022803"/>
    </source>
</evidence>
<evidence type="ECO:0000256" key="6">
    <source>
        <dbReference type="SAM" id="Phobius"/>
    </source>
</evidence>